<feature type="non-terminal residue" evidence="5">
    <location>
        <position position="413"/>
    </location>
</feature>
<name>A0ABV1WL29_9ACTN</name>
<keyword evidence="2" id="KW-0511">Multifunctional enzyme</keyword>
<proteinExistence type="predicted"/>
<dbReference type="SUPFAM" id="SSF52151">
    <property type="entry name" value="FabD/lysophospholipase-like"/>
    <property type="match status" value="1"/>
</dbReference>
<dbReference type="InterPro" id="IPR016036">
    <property type="entry name" value="Malonyl_transacylase_ACP-bd"/>
</dbReference>
<evidence type="ECO:0000313" key="6">
    <source>
        <dbReference type="Proteomes" id="UP001458415"/>
    </source>
</evidence>
<dbReference type="EMBL" id="JBEPCU010002065">
    <property type="protein sequence ID" value="MER6984881.1"/>
    <property type="molecule type" value="Genomic_DNA"/>
</dbReference>
<keyword evidence="3 5" id="KW-0012">Acyltransferase</keyword>
<dbReference type="Proteomes" id="UP001458415">
    <property type="component" value="Unassembled WGS sequence"/>
</dbReference>
<evidence type="ECO:0000256" key="1">
    <source>
        <dbReference type="ARBA" id="ARBA00022679"/>
    </source>
</evidence>
<dbReference type="Pfam" id="PF22621">
    <property type="entry name" value="CurL-like_PKS_C"/>
    <property type="match status" value="1"/>
</dbReference>
<feature type="domain" description="Malonyl-CoA:ACP transacylase (MAT)" evidence="4">
    <location>
        <begin position="133"/>
        <end position="413"/>
    </location>
</feature>
<gene>
    <name evidence="5" type="ORF">ABT317_50095</name>
</gene>
<dbReference type="InterPro" id="IPR050091">
    <property type="entry name" value="PKS_NRPS_Biosynth_Enz"/>
</dbReference>
<dbReference type="GO" id="GO:0016746">
    <property type="term" value="F:acyltransferase activity"/>
    <property type="evidence" value="ECO:0007669"/>
    <property type="project" value="UniProtKB-KW"/>
</dbReference>
<dbReference type="Gene3D" id="3.40.366.10">
    <property type="entry name" value="Malonyl-Coenzyme A Acyl Carrier Protein, domain 2"/>
    <property type="match status" value="1"/>
</dbReference>
<evidence type="ECO:0000256" key="3">
    <source>
        <dbReference type="ARBA" id="ARBA00023315"/>
    </source>
</evidence>
<sequence>HPRRAGVSSFGISGTNAHVIVEQAPAEPDAEAPVTDGSTAPRPLPWLLSAKSPEALIAQAERLLRLVADRPEISATDVAFSLATTRAVFTHRAGLVGTDRDALVRALTALAQGRNAPAIAAASGRRTGKLAFLFTGQGAQRLGMGRGLYDAFPAFAAALDEVTVELDRYLDRPLREVMWGEDAEALNATGFAQPALFAVEVALFRLVEAWGVRPDVLVGHSIGELAAAHVAGVLSLADAARLVVARGRLMQALPEGGAMVAVQASEDEVLPLLTESVSIAAVNGPASVVVSGTEDQVLAISEHFSAQGRKTSRLSVSHAFHSPLMEPMLADFAAVAAELTFQEPKTSVISTVTGESATGWQSPEYWVNQVRAAVRFSDAIRTVEESGVRTFLELGPDGILAGLAQQTLEADDT</sequence>
<dbReference type="Gene3D" id="3.40.47.10">
    <property type="match status" value="1"/>
</dbReference>
<organism evidence="5 6">
    <name type="scientific">Streptomyces carpinensis</name>
    <dbReference type="NCBI Taxonomy" id="66369"/>
    <lineage>
        <taxon>Bacteria</taxon>
        <taxon>Bacillati</taxon>
        <taxon>Actinomycetota</taxon>
        <taxon>Actinomycetes</taxon>
        <taxon>Kitasatosporales</taxon>
        <taxon>Streptomycetaceae</taxon>
        <taxon>Streptomyces</taxon>
    </lineage>
</organism>
<keyword evidence="1" id="KW-0808">Transferase</keyword>
<comment type="caution">
    <text evidence="5">The sequence shown here is derived from an EMBL/GenBank/DDBJ whole genome shotgun (WGS) entry which is preliminary data.</text>
</comment>
<evidence type="ECO:0000313" key="5">
    <source>
        <dbReference type="EMBL" id="MER6984881.1"/>
    </source>
</evidence>
<dbReference type="SMART" id="SM00827">
    <property type="entry name" value="PKS_AT"/>
    <property type="match status" value="1"/>
</dbReference>
<reference evidence="5 6" key="1">
    <citation type="submission" date="2024-06" db="EMBL/GenBank/DDBJ databases">
        <title>The Natural Products Discovery Center: Release of the First 8490 Sequenced Strains for Exploring Actinobacteria Biosynthetic Diversity.</title>
        <authorList>
            <person name="Kalkreuter E."/>
            <person name="Kautsar S.A."/>
            <person name="Yang D."/>
            <person name="Bader C.D."/>
            <person name="Teijaro C.N."/>
            <person name="Fluegel L."/>
            <person name="Davis C.M."/>
            <person name="Simpson J.R."/>
            <person name="Lauterbach L."/>
            <person name="Steele A.D."/>
            <person name="Gui C."/>
            <person name="Meng S."/>
            <person name="Li G."/>
            <person name="Viehrig K."/>
            <person name="Ye F."/>
            <person name="Su P."/>
            <person name="Kiefer A.F."/>
            <person name="Nichols A."/>
            <person name="Cepeda A.J."/>
            <person name="Yan W."/>
            <person name="Fan B."/>
            <person name="Jiang Y."/>
            <person name="Adhikari A."/>
            <person name="Zheng C.-J."/>
            <person name="Schuster L."/>
            <person name="Cowan T.M."/>
            <person name="Smanski M.J."/>
            <person name="Chevrette M.G."/>
            <person name="De Carvalho L.P.S."/>
            <person name="Shen B."/>
        </authorList>
    </citation>
    <scope>NUCLEOTIDE SEQUENCE [LARGE SCALE GENOMIC DNA]</scope>
    <source>
        <strain evidence="5 6">NPDC000634</strain>
    </source>
</reference>
<accession>A0ABV1WL29</accession>
<dbReference type="Gene3D" id="3.30.70.3290">
    <property type="match status" value="1"/>
</dbReference>
<dbReference type="PANTHER" id="PTHR43775">
    <property type="entry name" value="FATTY ACID SYNTHASE"/>
    <property type="match status" value="1"/>
</dbReference>
<dbReference type="PANTHER" id="PTHR43775:SF51">
    <property type="entry name" value="INACTIVE PHENOLPHTHIOCEROL SYNTHESIS POLYKETIDE SYNTHASE TYPE I PKS1-RELATED"/>
    <property type="match status" value="1"/>
</dbReference>
<dbReference type="SUPFAM" id="SSF55048">
    <property type="entry name" value="Probable ACP-binding domain of malonyl-CoA ACP transacylase"/>
    <property type="match status" value="1"/>
</dbReference>
<evidence type="ECO:0000259" key="4">
    <source>
        <dbReference type="SMART" id="SM00827"/>
    </source>
</evidence>
<protein>
    <submittedName>
        <fullName evidence="5">Acyltransferase domain-containing protein</fullName>
    </submittedName>
</protein>
<dbReference type="InterPro" id="IPR016035">
    <property type="entry name" value="Acyl_Trfase/lysoPLipase"/>
</dbReference>
<dbReference type="Pfam" id="PF00698">
    <property type="entry name" value="Acyl_transf_1"/>
    <property type="match status" value="1"/>
</dbReference>
<feature type="non-terminal residue" evidence="5">
    <location>
        <position position="1"/>
    </location>
</feature>
<dbReference type="InterPro" id="IPR001227">
    <property type="entry name" value="Ac_transferase_dom_sf"/>
</dbReference>
<keyword evidence="6" id="KW-1185">Reference proteome</keyword>
<dbReference type="InterPro" id="IPR016039">
    <property type="entry name" value="Thiolase-like"/>
</dbReference>
<evidence type="ECO:0000256" key="2">
    <source>
        <dbReference type="ARBA" id="ARBA00023268"/>
    </source>
</evidence>
<dbReference type="InterPro" id="IPR014043">
    <property type="entry name" value="Acyl_transferase_dom"/>
</dbReference>